<dbReference type="GO" id="GO:0000978">
    <property type="term" value="F:RNA polymerase II cis-regulatory region sequence-specific DNA binding"/>
    <property type="evidence" value="ECO:0007669"/>
    <property type="project" value="TreeGrafter"/>
</dbReference>
<keyword evidence="2" id="KW-0238">DNA-binding</keyword>
<dbReference type="SMART" id="SM00906">
    <property type="entry name" value="Fungal_trans"/>
    <property type="match status" value="1"/>
</dbReference>
<evidence type="ECO:0000259" key="6">
    <source>
        <dbReference type="SMART" id="SM00906"/>
    </source>
</evidence>
<evidence type="ECO:0000256" key="4">
    <source>
        <dbReference type="ARBA" id="ARBA00023242"/>
    </source>
</evidence>
<evidence type="ECO:0000256" key="1">
    <source>
        <dbReference type="ARBA" id="ARBA00023015"/>
    </source>
</evidence>
<feature type="region of interest" description="Disordered" evidence="5">
    <location>
        <begin position="29"/>
        <end position="90"/>
    </location>
</feature>
<evidence type="ECO:0000256" key="5">
    <source>
        <dbReference type="SAM" id="MobiDB-lite"/>
    </source>
</evidence>
<dbReference type="GO" id="GO:0005634">
    <property type="term" value="C:nucleus"/>
    <property type="evidence" value="ECO:0007669"/>
    <property type="project" value="TreeGrafter"/>
</dbReference>
<feature type="compositionally biased region" description="Basic and acidic residues" evidence="5">
    <location>
        <begin position="81"/>
        <end position="90"/>
    </location>
</feature>
<evidence type="ECO:0000313" key="7">
    <source>
        <dbReference type="EMBL" id="KAK1921312.1"/>
    </source>
</evidence>
<dbReference type="InterPro" id="IPR007219">
    <property type="entry name" value="XnlR_reg_dom"/>
</dbReference>
<dbReference type="CDD" id="cd12148">
    <property type="entry name" value="fungal_TF_MHR"/>
    <property type="match status" value="1"/>
</dbReference>
<dbReference type="PANTHER" id="PTHR47424">
    <property type="entry name" value="REGULATORY PROTEIN GAL4"/>
    <property type="match status" value="1"/>
</dbReference>
<feature type="domain" description="Xylanolytic transcriptional activator regulatory" evidence="6">
    <location>
        <begin position="290"/>
        <end position="362"/>
    </location>
</feature>
<protein>
    <submittedName>
        <fullName evidence="7">Fungal-specific transcription factor domain-containing protein</fullName>
    </submittedName>
</protein>
<feature type="compositionally biased region" description="Polar residues" evidence="5">
    <location>
        <begin position="32"/>
        <end position="52"/>
    </location>
</feature>
<dbReference type="AlphaFoldDB" id="A0AAD9FQ01"/>
<dbReference type="EMBL" id="JAODAN010000011">
    <property type="protein sequence ID" value="KAK1921312.1"/>
    <property type="molecule type" value="Genomic_DNA"/>
</dbReference>
<dbReference type="PANTHER" id="PTHR47424:SF3">
    <property type="entry name" value="REGULATORY PROTEIN GAL4"/>
    <property type="match status" value="1"/>
</dbReference>
<dbReference type="GO" id="GO:0008270">
    <property type="term" value="F:zinc ion binding"/>
    <property type="evidence" value="ECO:0007669"/>
    <property type="project" value="InterPro"/>
</dbReference>
<dbReference type="GO" id="GO:0006351">
    <property type="term" value="P:DNA-templated transcription"/>
    <property type="evidence" value="ECO:0007669"/>
    <property type="project" value="InterPro"/>
</dbReference>
<keyword evidence="1" id="KW-0805">Transcription regulation</keyword>
<organism evidence="7 8">
    <name type="scientific">Papiliotrema laurentii</name>
    <name type="common">Cryptococcus laurentii</name>
    <dbReference type="NCBI Taxonomy" id="5418"/>
    <lineage>
        <taxon>Eukaryota</taxon>
        <taxon>Fungi</taxon>
        <taxon>Dikarya</taxon>
        <taxon>Basidiomycota</taxon>
        <taxon>Agaricomycotina</taxon>
        <taxon>Tremellomycetes</taxon>
        <taxon>Tremellales</taxon>
        <taxon>Rhynchogastremaceae</taxon>
        <taxon>Papiliotrema</taxon>
    </lineage>
</organism>
<dbReference type="InterPro" id="IPR051127">
    <property type="entry name" value="Fungal_SecMet_Regulators"/>
</dbReference>
<dbReference type="GO" id="GO:0000435">
    <property type="term" value="P:positive regulation of transcription from RNA polymerase II promoter by galactose"/>
    <property type="evidence" value="ECO:0007669"/>
    <property type="project" value="TreeGrafter"/>
</dbReference>
<keyword evidence="4" id="KW-0539">Nucleus</keyword>
<keyword evidence="3" id="KW-0804">Transcription</keyword>
<evidence type="ECO:0000256" key="3">
    <source>
        <dbReference type="ARBA" id="ARBA00023163"/>
    </source>
</evidence>
<name>A0AAD9FQ01_PAPLA</name>
<accession>A0AAD9FQ01</accession>
<evidence type="ECO:0000313" key="8">
    <source>
        <dbReference type="Proteomes" id="UP001182556"/>
    </source>
</evidence>
<keyword evidence="8" id="KW-1185">Reference proteome</keyword>
<evidence type="ECO:0000256" key="2">
    <source>
        <dbReference type="ARBA" id="ARBA00023125"/>
    </source>
</evidence>
<proteinExistence type="predicted"/>
<dbReference type="Proteomes" id="UP001182556">
    <property type="component" value="Unassembled WGS sequence"/>
</dbReference>
<gene>
    <name evidence="7" type="ORF">DB88DRAFT_443461</name>
</gene>
<comment type="caution">
    <text evidence="7">The sequence shown here is derived from an EMBL/GenBank/DDBJ whole genome shotgun (WGS) entry which is preliminary data.</text>
</comment>
<sequence length="648" mass="71497">MYSIARNYGIDAAIEKVKTKSAFLSDLPGPSAYQSSAHSTQALDSSSHSSHTPHGEYKEVDYPRTEVESASPPIPPLAVSLDKDPSTYEWHEGRESSLGQTDQAVQDGMGGAQGEQGVSYMGLSSSATFVNAIRRLSSQPTFSTSPSNPMAKSPFDVATFLGGLPLAKTPVERPAMRMPPSAEIRPYVDSYFAYFHCLTPLVHEPTIRAQVSGAIPLSSKPGSNVLLYMIFAMGAFDLATSPDGGDGDRFYQAAWEALQRDMLEQGTIELVQGLAIMANYLQRSNRPNAGYICLGIAIRMAFALGLHTPTTSASPLERETRTRVWWALVTLEAGCSVTFGRPHAFGAMALRNIRLPINCDDEHLTVSTVNMPTDVTYATQYTALIIQSHLARATCSIHDQILQSHPAPSIERVKSCDERFVQLFNDIPPYMLDVQQGPHRLARSIQLWRARDFRAILYRPVLLAAAWDSSRRKTLGPLIQQAIATCRSLAQDNLIDITAYVAESNDHSRGAEWYLLYFAFQSSLTLLLSAVWEPDHADAPKWRTAVMNTARWFRELHSMQRLGRTYAQVLENIVKAADSSTEPLMGELHASSAGSVFSADPVDLVPDTLDVDRYWAEIWGNELVPAEVQSGGWEQIFSHLINTNMHDA</sequence>
<dbReference type="GO" id="GO:0000981">
    <property type="term" value="F:DNA-binding transcription factor activity, RNA polymerase II-specific"/>
    <property type="evidence" value="ECO:0007669"/>
    <property type="project" value="TreeGrafter"/>
</dbReference>
<feature type="compositionally biased region" description="Basic and acidic residues" evidence="5">
    <location>
        <begin position="53"/>
        <end position="67"/>
    </location>
</feature>
<reference evidence="7" key="1">
    <citation type="submission" date="2023-02" db="EMBL/GenBank/DDBJ databases">
        <title>Identification and recombinant expression of a fungal hydrolase from Papiliotrema laurentii that hydrolyzes apple cutin and clears colloidal polyester polyurethane.</title>
        <authorList>
            <consortium name="DOE Joint Genome Institute"/>
            <person name="Roman V.A."/>
            <person name="Bojanowski C."/>
            <person name="Crable B.R."/>
            <person name="Wagner D.N."/>
            <person name="Hung C.S."/>
            <person name="Nadeau L.J."/>
            <person name="Schratz L."/>
            <person name="Haridas S."/>
            <person name="Pangilinan J."/>
            <person name="Lipzen A."/>
            <person name="Na H."/>
            <person name="Yan M."/>
            <person name="Ng V."/>
            <person name="Grigoriev I.V."/>
            <person name="Spatafora J.W."/>
            <person name="Barlow D."/>
            <person name="Biffinger J."/>
            <person name="Kelley-Loughnane N."/>
            <person name="Varaljay V.A."/>
            <person name="Crookes-Goodson W.J."/>
        </authorList>
    </citation>
    <scope>NUCLEOTIDE SEQUENCE</scope>
    <source>
        <strain evidence="7">5307AH</strain>
    </source>
</reference>
<dbReference type="Pfam" id="PF04082">
    <property type="entry name" value="Fungal_trans"/>
    <property type="match status" value="1"/>
</dbReference>